<reference evidence="2 3" key="1">
    <citation type="submission" date="2016-06" db="EMBL/GenBank/DDBJ databases">
        <title>Comparative genomics of the ectomycorrhizal sister species Rhizopogon vinicolor and Rhizopogon vesiculosus (Basidiomycota: Boletales) reveals a divergence of the mating type B locus.</title>
        <authorList>
            <consortium name="DOE Joint Genome Institute"/>
            <person name="Mujic A.B."/>
            <person name="Kuo A."/>
            <person name="Tritt A."/>
            <person name="Lipzen A."/>
            <person name="Chen C."/>
            <person name="Johnson J."/>
            <person name="Sharma A."/>
            <person name="Barry K."/>
            <person name="Grigoriev I.V."/>
            <person name="Spatafora J.W."/>
        </authorList>
    </citation>
    <scope>NUCLEOTIDE SEQUENCE [LARGE SCALE GENOMIC DNA]</scope>
    <source>
        <strain evidence="2 3">AM-OR11-026</strain>
    </source>
</reference>
<sequence length="69" mass="7907">MCSRKWMTDFLMFDKLRLPVVVIVWITGADVWIFGDIVILANVHVFQRQGAARVCSLLPRRSVLSRTSS</sequence>
<protein>
    <submittedName>
        <fullName evidence="2">Uncharacterized protein</fullName>
    </submittedName>
</protein>
<proteinExistence type="predicted"/>
<dbReference type="InParanoid" id="A0A1B7MTX8"/>
<feature type="transmembrane region" description="Helical" evidence="1">
    <location>
        <begin position="20"/>
        <end position="43"/>
    </location>
</feature>
<keyword evidence="3" id="KW-1185">Reference proteome</keyword>
<keyword evidence="1" id="KW-1133">Transmembrane helix</keyword>
<dbReference type="EMBL" id="KV448445">
    <property type="protein sequence ID" value="OAX36059.1"/>
    <property type="molecule type" value="Genomic_DNA"/>
</dbReference>
<evidence type="ECO:0000313" key="3">
    <source>
        <dbReference type="Proteomes" id="UP000092154"/>
    </source>
</evidence>
<accession>A0A1B7MTX8</accession>
<evidence type="ECO:0000256" key="1">
    <source>
        <dbReference type="SAM" id="Phobius"/>
    </source>
</evidence>
<dbReference type="AlphaFoldDB" id="A0A1B7MTX8"/>
<organism evidence="2 3">
    <name type="scientific">Rhizopogon vinicolor AM-OR11-026</name>
    <dbReference type="NCBI Taxonomy" id="1314800"/>
    <lineage>
        <taxon>Eukaryota</taxon>
        <taxon>Fungi</taxon>
        <taxon>Dikarya</taxon>
        <taxon>Basidiomycota</taxon>
        <taxon>Agaricomycotina</taxon>
        <taxon>Agaricomycetes</taxon>
        <taxon>Agaricomycetidae</taxon>
        <taxon>Boletales</taxon>
        <taxon>Suillineae</taxon>
        <taxon>Rhizopogonaceae</taxon>
        <taxon>Rhizopogon</taxon>
    </lineage>
</organism>
<dbReference type="Proteomes" id="UP000092154">
    <property type="component" value="Unassembled WGS sequence"/>
</dbReference>
<keyword evidence="1" id="KW-0812">Transmembrane</keyword>
<evidence type="ECO:0000313" key="2">
    <source>
        <dbReference type="EMBL" id="OAX36059.1"/>
    </source>
</evidence>
<gene>
    <name evidence="2" type="ORF">K503DRAFT_330071</name>
</gene>
<keyword evidence="1" id="KW-0472">Membrane</keyword>
<name>A0A1B7MTX8_9AGAM</name>